<dbReference type="AlphaFoldDB" id="A0A9Q0FCN4"/>
<evidence type="ECO:0000313" key="1">
    <source>
        <dbReference type="EMBL" id="KAJ4829088.1"/>
    </source>
</evidence>
<evidence type="ECO:0000313" key="2">
    <source>
        <dbReference type="Proteomes" id="UP001141552"/>
    </source>
</evidence>
<dbReference type="Proteomes" id="UP001141552">
    <property type="component" value="Unassembled WGS sequence"/>
</dbReference>
<accession>A0A9Q0FCN4</accession>
<organism evidence="1 2">
    <name type="scientific">Turnera subulata</name>
    <dbReference type="NCBI Taxonomy" id="218843"/>
    <lineage>
        <taxon>Eukaryota</taxon>
        <taxon>Viridiplantae</taxon>
        <taxon>Streptophyta</taxon>
        <taxon>Embryophyta</taxon>
        <taxon>Tracheophyta</taxon>
        <taxon>Spermatophyta</taxon>
        <taxon>Magnoliopsida</taxon>
        <taxon>eudicotyledons</taxon>
        <taxon>Gunneridae</taxon>
        <taxon>Pentapetalae</taxon>
        <taxon>rosids</taxon>
        <taxon>fabids</taxon>
        <taxon>Malpighiales</taxon>
        <taxon>Passifloraceae</taxon>
        <taxon>Turnera</taxon>
    </lineage>
</organism>
<reference evidence="1" key="1">
    <citation type="submission" date="2022-02" db="EMBL/GenBank/DDBJ databases">
        <authorList>
            <person name="Henning P.M."/>
            <person name="McCubbin A.G."/>
            <person name="Shore J.S."/>
        </authorList>
    </citation>
    <scope>NUCLEOTIDE SEQUENCE</scope>
    <source>
        <strain evidence="1">F60SS</strain>
        <tissue evidence="1">Leaves</tissue>
    </source>
</reference>
<keyword evidence="2" id="KW-1185">Reference proteome</keyword>
<comment type="caution">
    <text evidence="1">The sequence shown here is derived from an EMBL/GenBank/DDBJ whole genome shotgun (WGS) entry which is preliminary data.</text>
</comment>
<name>A0A9Q0FCN4_9ROSI</name>
<feature type="non-terminal residue" evidence="1">
    <location>
        <position position="87"/>
    </location>
</feature>
<reference evidence="1" key="2">
    <citation type="journal article" date="2023" name="Plants (Basel)">
        <title>Annotation of the Turnera subulata (Passifloraceae) Draft Genome Reveals the S-Locus Evolved after the Divergence of Turneroideae from Passifloroideae in a Stepwise Manner.</title>
        <authorList>
            <person name="Henning P.M."/>
            <person name="Roalson E.H."/>
            <person name="Mir W."/>
            <person name="McCubbin A.G."/>
            <person name="Shore J.S."/>
        </authorList>
    </citation>
    <scope>NUCLEOTIDE SEQUENCE</scope>
    <source>
        <strain evidence="1">F60SS</strain>
    </source>
</reference>
<gene>
    <name evidence="1" type="ORF">Tsubulata_029417</name>
</gene>
<sequence length="87" mass="9902">MGDLSPFESIYSQVYQTLIYCSNLVRCKFGACWPNLLINETMKESEICMKLPLIVITPCTSMTSVKNINQIFWTVEDNATSPSSKKR</sequence>
<dbReference type="OrthoDB" id="187139at2759"/>
<dbReference type="EMBL" id="JAKUCV010005996">
    <property type="protein sequence ID" value="KAJ4829088.1"/>
    <property type="molecule type" value="Genomic_DNA"/>
</dbReference>
<protein>
    <submittedName>
        <fullName evidence="1">Uncharacterized protein</fullName>
    </submittedName>
</protein>
<proteinExistence type="predicted"/>